<keyword evidence="1" id="KW-0812">Transmembrane</keyword>
<evidence type="ECO:0000256" key="1">
    <source>
        <dbReference type="SAM" id="Phobius"/>
    </source>
</evidence>
<keyword evidence="1" id="KW-1133">Transmembrane helix</keyword>
<dbReference type="EMBL" id="GGEC01053401">
    <property type="protein sequence ID" value="MBX33885.1"/>
    <property type="molecule type" value="Transcribed_RNA"/>
</dbReference>
<sequence length="137" mass="15866">MLFNTHALVTVFMPNETTNMGLNVISWQGCSAFLILIFGTMMMAVMKRKAKIISEETFGRRHQHNLSVDFSPCLCPVDSLMDREMSQAIILLFQTIWSRDKYRNFFYLAAKALEPALFLSRQNFFMEKVYIRGTAGY</sequence>
<reference evidence="2" key="1">
    <citation type="submission" date="2018-02" db="EMBL/GenBank/DDBJ databases">
        <title>Rhizophora mucronata_Transcriptome.</title>
        <authorList>
            <person name="Meera S.P."/>
            <person name="Sreeshan A."/>
            <person name="Augustine A."/>
        </authorList>
    </citation>
    <scope>NUCLEOTIDE SEQUENCE</scope>
    <source>
        <tissue evidence="2">Leaf</tissue>
    </source>
</reference>
<organism evidence="2">
    <name type="scientific">Rhizophora mucronata</name>
    <name type="common">Asiatic mangrove</name>
    <dbReference type="NCBI Taxonomy" id="61149"/>
    <lineage>
        <taxon>Eukaryota</taxon>
        <taxon>Viridiplantae</taxon>
        <taxon>Streptophyta</taxon>
        <taxon>Embryophyta</taxon>
        <taxon>Tracheophyta</taxon>
        <taxon>Spermatophyta</taxon>
        <taxon>Magnoliopsida</taxon>
        <taxon>eudicotyledons</taxon>
        <taxon>Gunneridae</taxon>
        <taxon>Pentapetalae</taxon>
        <taxon>rosids</taxon>
        <taxon>fabids</taxon>
        <taxon>Malpighiales</taxon>
        <taxon>Rhizophoraceae</taxon>
        <taxon>Rhizophora</taxon>
    </lineage>
</organism>
<evidence type="ECO:0000313" key="2">
    <source>
        <dbReference type="EMBL" id="MBX33885.1"/>
    </source>
</evidence>
<feature type="transmembrane region" description="Helical" evidence="1">
    <location>
        <begin position="20"/>
        <end position="45"/>
    </location>
</feature>
<name>A0A2P2MUJ0_RHIMU</name>
<accession>A0A2P2MUJ0</accession>
<dbReference type="AlphaFoldDB" id="A0A2P2MUJ0"/>
<keyword evidence="1" id="KW-0472">Membrane</keyword>
<protein>
    <submittedName>
        <fullName evidence="2">Uncharacterized protein MANES_15G192700</fullName>
    </submittedName>
</protein>
<proteinExistence type="predicted"/>